<evidence type="ECO:0000313" key="4">
    <source>
        <dbReference type="Proteomes" id="UP000597338"/>
    </source>
</evidence>
<evidence type="ECO:0000313" key="3">
    <source>
        <dbReference type="EMBL" id="GGC49145.1"/>
    </source>
</evidence>
<gene>
    <name evidence="3" type="ORF">GCM10011386_46790</name>
</gene>
<organism evidence="3 4">
    <name type="scientific">Parapedobacter defluvii</name>
    <dbReference type="NCBI Taxonomy" id="2045106"/>
    <lineage>
        <taxon>Bacteria</taxon>
        <taxon>Pseudomonadati</taxon>
        <taxon>Bacteroidota</taxon>
        <taxon>Sphingobacteriia</taxon>
        <taxon>Sphingobacteriales</taxon>
        <taxon>Sphingobacteriaceae</taxon>
        <taxon>Parapedobacter</taxon>
    </lineage>
</organism>
<evidence type="ECO:0000256" key="2">
    <source>
        <dbReference type="ARBA" id="ARBA00008424"/>
    </source>
</evidence>
<dbReference type="RefSeq" id="WP_188753911.1">
    <property type="nucleotide sequence ID" value="NZ_BMIK01000032.1"/>
</dbReference>
<evidence type="ECO:0000256" key="1">
    <source>
        <dbReference type="ARBA" id="ARBA00002333"/>
    </source>
</evidence>
<reference evidence="4" key="1">
    <citation type="journal article" date="2019" name="Int. J. Syst. Evol. Microbiol.">
        <title>The Global Catalogue of Microorganisms (GCM) 10K type strain sequencing project: providing services to taxonomists for standard genome sequencing and annotation.</title>
        <authorList>
            <consortium name="The Broad Institute Genomics Platform"/>
            <consortium name="The Broad Institute Genome Sequencing Center for Infectious Disease"/>
            <person name="Wu L."/>
            <person name="Ma J."/>
        </authorList>
    </citation>
    <scope>NUCLEOTIDE SEQUENCE [LARGE SCALE GENOMIC DNA]</scope>
    <source>
        <strain evidence="4">CGMCC 1.15342</strain>
    </source>
</reference>
<keyword evidence="4" id="KW-1185">Reference proteome</keyword>
<dbReference type="EMBL" id="BMIK01000032">
    <property type="protein sequence ID" value="GGC49145.1"/>
    <property type="molecule type" value="Genomic_DNA"/>
</dbReference>
<protein>
    <submittedName>
        <fullName evidence="3">Histone H1</fullName>
    </submittedName>
</protein>
<comment type="function">
    <text evidence="1">Might have a role analogous to that of eukaryotic histone proteins.</text>
</comment>
<dbReference type="Proteomes" id="UP000597338">
    <property type="component" value="Unassembled WGS sequence"/>
</dbReference>
<proteinExistence type="inferred from homology"/>
<dbReference type="Pfam" id="PF07432">
    <property type="entry name" value="Hc1"/>
    <property type="match status" value="1"/>
</dbReference>
<sequence>MEKYNELKTLIASIEDDAVKFYEKGNNAAGTRVRTGLQKVKALAQDIRNAVTAAKNKQ</sequence>
<comment type="caution">
    <text evidence="3">The sequence shown here is derived from an EMBL/GenBank/DDBJ whole genome shotgun (WGS) entry which is preliminary data.</text>
</comment>
<comment type="similarity">
    <text evidence="2">Belongs to the histone H1/H5 family. HCT subfamily.</text>
</comment>
<name>A0ABQ1MXT9_9SPHI</name>
<dbReference type="InterPro" id="IPR010886">
    <property type="entry name" value="Hc1"/>
</dbReference>
<accession>A0ABQ1MXT9</accession>